<dbReference type="InterPro" id="IPR000515">
    <property type="entry name" value="MetI-like"/>
</dbReference>
<feature type="transmembrane region" description="Helical" evidence="7">
    <location>
        <begin position="253"/>
        <end position="272"/>
    </location>
</feature>
<dbReference type="Pfam" id="PF00528">
    <property type="entry name" value="BPD_transp_1"/>
    <property type="match status" value="1"/>
</dbReference>
<evidence type="ECO:0000256" key="5">
    <source>
        <dbReference type="ARBA" id="ARBA00022989"/>
    </source>
</evidence>
<keyword evidence="4 7" id="KW-0812">Transmembrane</keyword>
<keyword evidence="2 7" id="KW-0813">Transport</keyword>
<name>A0ABX2TKX2_9PROT</name>
<dbReference type="PANTHER" id="PTHR30151">
    <property type="entry name" value="ALKANE SULFONATE ABC TRANSPORTER-RELATED, MEMBRANE SUBUNIT"/>
    <property type="match status" value="1"/>
</dbReference>
<proteinExistence type="inferred from homology"/>
<dbReference type="Proteomes" id="UP000584642">
    <property type="component" value="Unassembled WGS sequence"/>
</dbReference>
<dbReference type="PANTHER" id="PTHR30151:SF20">
    <property type="entry name" value="ABC TRANSPORTER PERMEASE PROTEIN HI_0355-RELATED"/>
    <property type="match status" value="1"/>
</dbReference>
<reference evidence="10 11" key="1">
    <citation type="submission" date="2020-05" db="EMBL/GenBank/DDBJ databases">
        <title>Azospirillum oleiclasticum sp. nov, a nitrogen-fixing and heavy crude oil-emulsifying bacterium isolated from the crude oil of Yumen Oilfield.</title>
        <authorList>
            <person name="Wu D."/>
            <person name="Cai M."/>
            <person name="Zhang X."/>
        </authorList>
    </citation>
    <scope>NUCLEOTIDE SEQUENCE [LARGE SCALE GENOMIC DNA]</scope>
    <source>
        <strain evidence="10 11">ROY-1-1-2</strain>
    </source>
</reference>
<keyword evidence="11" id="KW-1185">Reference proteome</keyword>
<feature type="domain" description="ABC transmembrane type-1" evidence="9">
    <location>
        <begin position="92"/>
        <end position="272"/>
    </location>
</feature>
<feature type="transmembrane region" description="Helical" evidence="7">
    <location>
        <begin position="40"/>
        <end position="59"/>
    </location>
</feature>
<feature type="transmembrane region" description="Helical" evidence="7">
    <location>
        <begin position="158"/>
        <end position="180"/>
    </location>
</feature>
<evidence type="ECO:0000256" key="8">
    <source>
        <dbReference type="SAM" id="MobiDB-lite"/>
    </source>
</evidence>
<evidence type="ECO:0000259" key="9">
    <source>
        <dbReference type="PROSITE" id="PS50928"/>
    </source>
</evidence>
<evidence type="ECO:0000256" key="1">
    <source>
        <dbReference type="ARBA" id="ARBA00004651"/>
    </source>
</evidence>
<keyword evidence="5 7" id="KW-1133">Transmembrane helix</keyword>
<sequence length="288" mass="31206">MASNATSRLPTDIGGPAPSAPSPQRTVVRRSKLTRTLRRVGWNLLPPLTFVGIVLLWSWSVSLFQIPAYLLPAPGAVFSRVITDAPMLWTHSLVTLTEIVLGFGLTLLTAIPLGLVIALSPVAKQILYPPIMLLQLVPKIAVAPLFLVWLGFGIESKVLLTLLMTFFPLLIASISGFQILDPRLLYLTKSMGATTLQTFRYLRVPAALPVIFSGVKTSATIAATAAIVAEFVGANEGLGYVLLRGTSTMDLELTFAVLVVLTVIGILINYVVEFSEWAMTPWQRSGHL</sequence>
<feature type="region of interest" description="Disordered" evidence="8">
    <location>
        <begin position="1"/>
        <end position="25"/>
    </location>
</feature>
<accession>A0ABX2TKX2</accession>
<feature type="transmembrane region" description="Helical" evidence="7">
    <location>
        <begin position="131"/>
        <end position="152"/>
    </location>
</feature>
<keyword evidence="6 7" id="KW-0472">Membrane</keyword>
<organism evidence="10 11">
    <name type="scientific">Azospirillum oleiclasticum</name>
    <dbReference type="NCBI Taxonomy" id="2735135"/>
    <lineage>
        <taxon>Bacteria</taxon>
        <taxon>Pseudomonadati</taxon>
        <taxon>Pseudomonadota</taxon>
        <taxon>Alphaproteobacteria</taxon>
        <taxon>Rhodospirillales</taxon>
        <taxon>Azospirillaceae</taxon>
        <taxon>Azospirillum</taxon>
    </lineage>
</organism>
<dbReference type="SUPFAM" id="SSF161098">
    <property type="entry name" value="MetI-like"/>
    <property type="match status" value="1"/>
</dbReference>
<evidence type="ECO:0000256" key="7">
    <source>
        <dbReference type="RuleBase" id="RU363032"/>
    </source>
</evidence>
<keyword evidence="3" id="KW-1003">Cell membrane</keyword>
<comment type="subcellular location">
    <subcellularLocation>
        <location evidence="1 7">Cell membrane</location>
        <topology evidence="1 7">Multi-pass membrane protein</topology>
    </subcellularLocation>
</comment>
<evidence type="ECO:0000256" key="6">
    <source>
        <dbReference type="ARBA" id="ARBA00023136"/>
    </source>
</evidence>
<evidence type="ECO:0000256" key="3">
    <source>
        <dbReference type="ARBA" id="ARBA00022475"/>
    </source>
</evidence>
<evidence type="ECO:0000313" key="11">
    <source>
        <dbReference type="Proteomes" id="UP000584642"/>
    </source>
</evidence>
<evidence type="ECO:0000256" key="4">
    <source>
        <dbReference type="ARBA" id="ARBA00022692"/>
    </source>
</evidence>
<dbReference type="Gene3D" id="1.10.3720.10">
    <property type="entry name" value="MetI-like"/>
    <property type="match status" value="1"/>
</dbReference>
<gene>
    <name evidence="10" type="ORF">HND93_35320</name>
</gene>
<feature type="transmembrane region" description="Helical" evidence="7">
    <location>
        <begin position="99"/>
        <end position="119"/>
    </location>
</feature>
<dbReference type="EMBL" id="JABFDB010000050">
    <property type="protein sequence ID" value="NYZ25004.1"/>
    <property type="molecule type" value="Genomic_DNA"/>
</dbReference>
<dbReference type="RefSeq" id="WP_180286777.1">
    <property type="nucleotide sequence ID" value="NZ_JABFDB010000050.1"/>
</dbReference>
<comment type="caution">
    <text evidence="10">The sequence shown here is derived from an EMBL/GenBank/DDBJ whole genome shotgun (WGS) entry which is preliminary data.</text>
</comment>
<evidence type="ECO:0000256" key="2">
    <source>
        <dbReference type="ARBA" id="ARBA00022448"/>
    </source>
</evidence>
<dbReference type="CDD" id="cd06261">
    <property type="entry name" value="TM_PBP2"/>
    <property type="match status" value="1"/>
</dbReference>
<feature type="transmembrane region" description="Helical" evidence="7">
    <location>
        <begin position="201"/>
        <end position="233"/>
    </location>
</feature>
<protein>
    <submittedName>
        <fullName evidence="10">ABC transporter permease</fullName>
    </submittedName>
</protein>
<dbReference type="InterPro" id="IPR035906">
    <property type="entry name" value="MetI-like_sf"/>
</dbReference>
<evidence type="ECO:0000313" key="10">
    <source>
        <dbReference type="EMBL" id="NYZ25004.1"/>
    </source>
</evidence>
<comment type="similarity">
    <text evidence="7">Belongs to the binding-protein-dependent transport system permease family.</text>
</comment>
<dbReference type="PROSITE" id="PS50928">
    <property type="entry name" value="ABC_TM1"/>
    <property type="match status" value="1"/>
</dbReference>